<proteinExistence type="predicted"/>
<name>A0ACC1CLM1_9NEOP</name>
<reference evidence="1 2" key="1">
    <citation type="journal article" date="2021" name="Front. Genet.">
        <title>Chromosome-Level Genome Assembly Reveals Significant Gene Expansion in the Toll and IMD Signaling Pathways of Dendrolimus kikuchii.</title>
        <authorList>
            <person name="Zhou J."/>
            <person name="Wu P."/>
            <person name="Xiong Z."/>
            <person name="Liu N."/>
            <person name="Zhao N."/>
            <person name="Ji M."/>
            <person name="Qiu Y."/>
            <person name="Yang B."/>
        </authorList>
    </citation>
    <scope>NUCLEOTIDE SEQUENCE [LARGE SCALE GENOMIC DNA]</scope>
    <source>
        <strain evidence="1">Ann1</strain>
    </source>
</reference>
<comment type="caution">
    <text evidence="1">The sequence shown here is derived from an EMBL/GenBank/DDBJ whole genome shotgun (WGS) entry which is preliminary data.</text>
</comment>
<dbReference type="Proteomes" id="UP000824533">
    <property type="component" value="Linkage Group LG21"/>
</dbReference>
<protein>
    <submittedName>
        <fullName evidence="1">Uncharacterized protein</fullName>
    </submittedName>
</protein>
<keyword evidence="2" id="KW-1185">Reference proteome</keyword>
<gene>
    <name evidence="1" type="ORF">K1T71_011611</name>
</gene>
<evidence type="ECO:0000313" key="2">
    <source>
        <dbReference type="Proteomes" id="UP000824533"/>
    </source>
</evidence>
<accession>A0ACC1CLM1</accession>
<sequence>MLKQTKVELELLTDIDQIAFIKAGIRGGISQCSNRHAKANNKYLDDFDENKPPSYLVYFDANNLYGWAMSQYLPEGAFEWVSPETNYEVTDTSEYGFILEVDLEYPEKLHDLHSDLPLCPENISIGGTKEKKLIPNLNNKVKYKIHYRNLKQCLKMGIKLTKIHRILKFRQSPWLKKYIDLNTELRTKATSDFEKDFYKLMNNSVFGKTMENVDKRVNVKLLTHWENRGKILGVQDLIAKPEFSNLSIFSENLVAVQLQKTKVCYDKPIYLGFSILDISKTLMYEFHYDYILTKFGNNTKLLYTDTDSLIYQIFTNDFYDKIKSDLSLRFDTSDYPTNNIFGFPQLNKKKLGFFKDESNGKIVKEFVGLRSKMYAIQTENKLISKAKGVNKSVTKRMTMQNYKSCLFDKNIKYDTMYRFRSIKHTIFTQQINKVCLSYNDTKRFILPNNVDTLAWGHYKLR</sequence>
<dbReference type="EMBL" id="CM034407">
    <property type="protein sequence ID" value="KAJ0172472.1"/>
    <property type="molecule type" value="Genomic_DNA"/>
</dbReference>
<organism evidence="1 2">
    <name type="scientific">Dendrolimus kikuchii</name>
    <dbReference type="NCBI Taxonomy" id="765133"/>
    <lineage>
        <taxon>Eukaryota</taxon>
        <taxon>Metazoa</taxon>
        <taxon>Ecdysozoa</taxon>
        <taxon>Arthropoda</taxon>
        <taxon>Hexapoda</taxon>
        <taxon>Insecta</taxon>
        <taxon>Pterygota</taxon>
        <taxon>Neoptera</taxon>
        <taxon>Endopterygota</taxon>
        <taxon>Lepidoptera</taxon>
        <taxon>Glossata</taxon>
        <taxon>Ditrysia</taxon>
        <taxon>Bombycoidea</taxon>
        <taxon>Lasiocampidae</taxon>
        <taxon>Dendrolimus</taxon>
    </lineage>
</organism>
<evidence type="ECO:0000313" key="1">
    <source>
        <dbReference type="EMBL" id="KAJ0172472.1"/>
    </source>
</evidence>